<sequence length="261" mass="28785">MVKIWIDAGHGSQDSGAVGNGLAEKNIVLNLAKQLQEILENQYNITVGMTRTTDTFLSLSARADKANAFGADAFVSLHCNSGGGYGFETFRMEGVNDARTVAFQKAIHDKVRSAFGSGTRDRGMKTANYAVLRETNMIAVLTENLFMDNTEILRFNDPNFSYKIAQAHADGIAAFFGLKPAVIPEISYRIAIGDFNDVTWLESTKAKIREIYPAYGLWSNEVASGVHRIFVGDFNNEAWKDEVFAKLKATFPAYGMWVLAV</sequence>
<dbReference type="PANTHER" id="PTHR30404">
    <property type="entry name" value="N-ACETYLMURAMOYL-L-ALANINE AMIDASE"/>
    <property type="match status" value="1"/>
</dbReference>
<protein>
    <submittedName>
        <fullName evidence="3">N-acetylmuramoyl-L-alanine amidase</fullName>
    </submittedName>
</protein>
<dbReference type="GO" id="GO:0008745">
    <property type="term" value="F:N-acetylmuramoyl-L-alanine amidase activity"/>
    <property type="evidence" value="ECO:0007669"/>
    <property type="project" value="InterPro"/>
</dbReference>
<dbReference type="Pfam" id="PF01520">
    <property type="entry name" value="Amidase_3"/>
    <property type="match status" value="1"/>
</dbReference>
<dbReference type="GO" id="GO:0009253">
    <property type="term" value="P:peptidoglycan catabolic process"/>
    <property type="evidence" value="ECO:0007669"/>
    <property type="project" value="InterPro"/>
</dbReference>
<proteinExistence type="predicted"/>
<evidence type="ECO:0000256" key="1">
    <source>
        <dbReference type="ARBA" id="ARBA00022801"/>
    </source>
</evidence>
<dbReference type="SMART" id="SM00646">
    <property type="entry name" value="Ami_3"/>
    <property type="match status" value="1"/>
</dbReference>
<dbReference type="RefSeq" id="WP_098129111.1">
    <property type="nucleotide sequence ID" value="NZ_NUDP01000117.1"/>
</dbReference>
<dbReference type="SUPFAM" id="SSF53187">
    <property type="entry name" value="Zn-dependent exopeptidases"/>
    <property type="match status" value="1"/>
</dbReference>
<accession>A0A2A8BYT4</accession>
<dbReference type="InterPro" id="IPR050695">
    <property type="entry name" value="N-acetylmuramoyl_amidase_3"/>
</dbReference>
<dbReference type="CDD" id="cd02696">
    <property type="entry name" value="MurNAc-LAA"/>
    <property type="match status" value="1"/>
</dbReference>
<evidence type="ECO:0000313" key="3">
    <source>
        <dbReference type="EMBL" id="PEM65344.1"/>
    </source>
</evidence>
<keyword evidence="1" id="KW-0378">Hydrolase</keyword>
<dbReference type="GO" id="GO:0030288">
    <property type="term" value="C:outer membrane-bounded periplasmic space"/>
    <property type="evidence" value="ECO:0007669"/>
    <property type="project" value="TreeGrafter"/>
</dbReference>
<gene>
    <name evidence="3" type="ORF">CN613_25725</name>
</gene>
<name>A0A2A8BYT4_9BACI</name>
<reference evidence="3 4" key="1">
    <citation type="submission" date="2017-09" db="EMBL/GenBank/DDBJ databases">
        <title>Large-scale bioinformatics analysis of Bacillus genomes uncovers conserved roles of natural products in bacterial physiology.</title>
        <authorList>
            <consortium name="Agbiome Team Llc"/>
            <person name="Bleich R.M."/>
            <person name="Grubbs K.J."/>
            <person name="Santa Maria K.C."/>
            <person name="Allen S.E."/>
            <person name="Farag S."/>
            <person name="Shank E.A."/>
            <person name="Bowers A."/>
        </authorList>
    </citation>
    <scope>NUCLEOTIDE SEQUENCE [LARGE SCALE GENOMIC DNA]</scope>
    <source>
        <strain evidence="3 4">AFS009893</strain>
    </source>
</reference>
<dbReference type="EMBL" id="NUDP01000117">
    <property type="protein sequence ID" value="PEM65344.1"/>
    <property type="molecule type" value="Genomic_DNA"/>
</dbReference>
<dbReference type="Gene3D" id="3.40.630.40">
    <property type="entry name" value="Zn-dependent exopeptidases"/>
    <property type="match status" value="1"/>
</dbReference>
<comment type="caution">
    <text evidence="3">The sequence shown here is derived from an EMBL/GenBank/DDBJ whole genome shotgun (WGS) entry which is preliminary data.</text>
</comment>
<dbReference type="Proteomes" id="UP000219775">
    <property type="component" value="Unassembled WGS sequence"/>
</dbReference>
<evidence type="ECO:0000259" key="2">
    <source>
        <dbReference type="SMART" id="SM00646"/>
    </source>
</evidence>
<dbReference type="PANTHER" id="PTHR30404:SF0">
    <property type="entry name" value="N-ACETYLMURAMOYL-L-ALANINE AMIDASE AMIC"/>
    <property type="match status" value="1"/>
</dbReference>
<evidence type="ECO:0000313" key="4">
    <source>
        <dbReference type="Proteomes" id="UP000219775"/>
    </source>
</evidence>
<dbReference type="InterPro" id="IPR002508">
    <property type="entry name" value="MurNAc-LAA_cat"/>
</dbReference>
<feature type="domain" description="MurNAc-LAA" evidence="2">
    <location>
        <begin position="63"/>
        <end position="173"/>
    </location>
</feature>
<dbReference type="AlphaFoldDB" id="A0A2A8BYT4"/>
<organism evidence="3 4">
    <name type="scientific">Bacillus pseudomycoides</name>
    <dbReference type="NCBI Taxonomy" id="64104"/>
    <lineage>
        <taxon>Bacteria</taxon>
        <taxon>Bacillati</taxon>
        <taxon>Bacillota</taxon>
        <taxon>Bacilli</taxon>
        <taxon>Bacillales</taxon>
        <taxon>Bacillaceae</taxon>
        <taxon>Bacillus</taxon>
        <taxon>Bacillus cereus group</taxon>
    </lineage>
</organism>